<proteinExistence type="predicted"/>
<evidence type="ECO:0000313" key="2">
    <source>
        <dbReference type="Proteomes" id="UP000011971"/>
    </source>
</evidence>
<dbReference type="Proteomes" id="UP000011971">
    <property type="component" value="Unassembled WGS sequence"/>
</dbReference>
<sequence length="77" mass="7946">MGFADAAGAGALSGEILGTARGSAPGRGSGGRVVVFIRRNAGAGTLQEIRLIRQRDVECVCRRRGQGNAAGKEYPCQ</sequence>
<evidence type="ECO:0000313" key="1">
    <source>
        <dbReference type="EMBL" id="ELT47789.1"/>
    </source>
</evidence>
<dbReference type="EMBL" id="AOGE01000047">
    <property type="protein sequence ID" value="ELT47789.1"/>
    <property type="molecule type" value="Genomic_DNA"/>
</dbReference>
<comment type="caution">
    <text evidence="1">The sequence shown here is derived from an EMBL/GenBank/DDBJ whole genome shotgun (WGS) entry which is preliminary data.</text>
</comment>
<dbReference type="AlphaFoldDB" id="M5JU46"/>
<accession>M5JU46</accession>
<name>M5JU46_9HYPH</name>
<gene>
    <name evidence="1" type="ORF">D584_17870</name>
</gene>
<dbReference type="PATRIC" id="fig|1234597.4.peg.3689"/>
<organism evidence="1 2">
    <name type="scientific">Brucella intermedia M86</name>
    <dbReference type="NCBI Taxonomy" id="1234597"/>
    <lineage>
        <taxon>Bacteria</taxon>
        <taxon>Pseudomonadati</taxon>
        <taxon>Pseudomonadota</taxon>
        <taxon>Alphaproteobacteria</taxon>
        <taxon>Hyphomicrobiales</taxon>
        <taxon>Brucellaceae</taxon>
        <taxon>Brucella/Ochrobactrum group</taxon>
        <taxon>Brucella</taxon>
    </lineage>
</organism>
<reference evidence="1 2" key="1">
    <citation type="journal article" date="2013" name="Gut Pathog.">
        <title>Draft genome of Ochrobactrum intermedium strain M86 isolated from non-ulcer dyspeptic individual from India.</title>
        <authorList>
            <person name="Kulkarni G."/>
            <person name="Dhotre D."/>
            <person name="Dharne M."/>
            <person name="Shetty S."/>
            <person name="Chowdhury S."/>
            <person name="Misra V."/>
            <person name="Misra S."/>
            <person name="Patole M."/>
            <person name="Shouche Y."/>
        </authorList>
    </citation>
    <scope>NUCLEOTIDE SEQUENCE [LARGE SCALE GENOMIC DNA]</scope>
    <source>
        <strain evidence="1 2">M86</strain>
    </source>
</reference>
<protein>
    <submittedName>
        <fullName evidence="1">Uncharacterized protein</fullName>
    </submittedName>
</protein>